<organism evidence="8 9">
    <name type="scientific">Clostridium baratii str. Sullivan</name>
    <dbReference type="NCBI Taxonomy" id="1415775"/>
    <lineage>
        <taxon>Bacteria</taxon>
        <taxon>Bacillati</taxon>
        <taxon>Bacillota</taxon>
        <taxon>Clostridia</taxon>
        <taxon>Eubacteriales</taxon>
        <taxon>Clostridiaceae</taxon>
        <taxon>Clostridium</taxon>
    </lineage>
</organism>
<evidence type="ECO:0000256" key="1">
    <source>
        <dbReference type="ARBA" id="ARBA00004162"/>
    </source>
</evidence>
<dbReference type="InterPro" id="IPR055431">
    <property type="entry name" value="RsgI_M"/>
</dbReference>
<gene>
    <name evidence="8" type="ORF">U729_1452</name>
</gene>
<sequence length="337" mass="38952">MEVFNRNKYRFSNLPSLFEITEEANRIRGEQISLMIKELYLYKVILKDLFIIEPNSKDRDLILNIAFYIIEQPELIEYFQEKRRIPVNILSKHTKQSKIFIEKYSDYIITYAVIFSNPNYKLIQDYMKIDEIEDTENDDKKEEQNIIPFNQGEDKGVRGIVLKKMKNTLFILTSMGEFKKIKSGEECIVGEEVSGTIKKGFKEYKIHIEIAIVILVAILGGFYFKYTSVDRTILINTTSQIKLHVNSFGKVVDAYSGTTKGQEMLNKIDTKNAKLDDAMKNILEYAKDNKMLPEGSILVTVTGDPIEYGTLEGTSEFVHDNDIKLRINNAGNEQKLF</sequence>
<dbReference type="KEGG" id="cbv:U729_1452"/>
<feature type="transmembrane region" description="Helical" evidence="6">
    <location>
        <begin position="206"/>
        <end position="224"/>
    </location>
</feature>
<evidence type="ECO:0000313" key="8">
    <source>
        <dbReference type="EMBL" id="AIY82802.1"/>
    </source>
</evidence>
<name>A0A0A7FTA0_9CLOT</name>
<keyword evidence="4 6" id="KW-1133">Transmembrane helix</keyword>
<evidence type="ECO:0000313" key="9">
    <source>
        <dbReference type="Proteomes" id="UP000030635"/>
    </source>
</evidence>
<keyword evidence="2" id="KW-1003">Cell membrane</keyword>
<keyword evidence="3 6" id="KW-0812">Transmembrane</keyword>
<proteinExistence type="predicted"/>
<dbReference type="eggNOG" id="ENOG503373I">
    <property type="taxonomic scope" value="Bacteria"/>
</dbReference>
<dbReference type="PROSITE" id="PS51849">
    <property type="entry name" value="RSGI_N"/>
    <property type="match status" value="1"/>
</dbReference>
<protein>
    <submittedName>
        <fullName evidence="8">Anti-sigma factor family protein</fullName>
    </submittedName>
</protein>
<evidence type="ECO:0000259" key="7">
    <source>
        <dbReference type="PROSITE" id="PS51849"/>
    </source>
</evidence>
<evidence type="ECO:0000256" key="6">
    <source>
        <dbReference type="SAM" id="Phobius"/>
    </source>
</evidence>
<comment type="subcellular location">
    <subcellularLocation>
        <location evidence="1">Cell membrane</location>
        <topology evidence="1">Single-pass membrane protein</topology>
    </subcellularLocation>
</comment>
<dbReference type="GO" id="GO:0005886">
    <property type="term" value="C:plasma membrane"/>
    <property type="evidence" value="ECO:0007669"/>
    <property type="project" value="UniProtKB-SubCell"/>
</dbReference>
<evidence type="ECO:0000256" key="5">
    <source>
        <dbReference type="ARBA" id="ARBA00023136"/>
    </source>
</evidence>
<dbReference type="HOGENOM" id="CLU_818116_0_0_9"/>
<keyword evidence="5 6" id="KW-0472">Membrane</keyword>
<dbReference type="STRING" id="1561.NPD11_1542"/>
<dbReference type="EMBL" id="CP006905">
    <property type="protein sequence ID" value="AIY82802.1"/>
    <property type="molecule type" value="Genomic_DNA"/>
</dbReference>
<dbReference type="Pfam" id="PF12791">
    <property type="entry name" value="RsgI_N"/>
    <property type="match status" value="1"/>
</dbReference>
<evidence type="ECO:0000256" key="3">
    <source>
        <dbReference type="ARBA" id="ARBA00022692"/>
    </source>
</evidence>
<dbReference type="Proteomes" id="UP000030635">
    <property type="component" value="Chromosome"/>
</dbReference>
<evidence type="ECO:0000256" key="2">
    <source>
        <dbReference type="ARBA" id="ARBA00022475"/>
    </source>
</evidence>
<reference evidence="8 9" key="1">
    <citation type="journal article" date="2015" name="Infect. Genet. Evol.">
        <title>Genomic sequences of six botulinum neurotoxin-producing strains representing three clostridial species illustrate the mobility and diversity of botulinum neurotoxin genes.</title>
        <authorList>
            <person name="Smith T.J."/>
            <person name="Hill K.K."/>
            <person name="Xie G."/>
            <person name="Foley B.T."/>
            <person name="Williamson C.H."/>
            <person name="Foster J.T."/>
            <person name="Johnson S.L."/>
            <person name="Chertkov O."/>
            <person name="Teshima H."/>
            <person name="Gibbons H.S."/>
            <person name="Johnsky L.A."/>
            <person name="Karavis M.A."/>
            <person name="Smith L.A."/>
        </authorList>
    </citation>
    <scope>NUCLEOTIDE SEQUENCE [LARGE SCALE GENOMIC DNA]</scope>
    <source>
        <strain evidence="8">Sullivan</strain>
    </source>
</reference>
<dbReference type="RefSeq" id="WP_039313080.1">
    <property type="nucleotide sequence ID" value="NZ_CP006905.1"/>
</dbReference>
<dbReference type="OrthoDB" id="1935858at2"/>
<accession>A0A0A7FTA0</accession>
<dbReference type="Pfam" id="PF23750">
    <property type="entry name" value="RsgI_M"/>
    <property type="match status" value="1"/>
</dbReference>
<dbReference type="InterPro" id="IPR024449">
    <property type="entry name" value="Anti-sigma_RsgI_N"/>
</dbReference>
<dbReference type="AlphaFoldDB" id="A0A0A7FTA0"/>
<keyword evidence="9" id="KW-1185">Reference proteome</keyword>
<evidence type="ECO:0000256" key="4">
    <source>
        <dbReference type="ARBA" id="ARBA00022989"/>
    </source>
</evidence>
<feature type="domain" description="RsgI N-terminal anti-sigma" evidence="7">
    <location>
        <begin position="157"/>
        <end position="204"/>
    </location>
</feature>